<accession>A0AAW1HFY4</accession>
<dbReference type="Gene3D" id="1.10.340.30">
    <property type="entry name" value="Hypothetical protein, domain 2"/>
    <property type="match status" value="1"/>
</dbReference>
<keyword evidence="2" id="KW-0539">Nucleus</keyword>
<dbReference type="GO" id="GO:0003677">
    <property type="term" value="F:DNA binding"/>
    <property type="evidence" value="ECO:0007669"/>
    <property type="project" value="InterPro"/>
</dbReference>
<dbReference type="EMBL" id="JASPKY010001260">
    <property type="protein sequence ID" value="KAK9675125.1"/>
    <property type="molecule type" value="Genomic_DNA"/>
</dbReference>
<dbReference type="InterPro" id="IPR045138">
    <property type="entry name" value="MeCP2/MBD4"/>
</dbReference>
<proteinExistence type="predicted"/>
<reference evidence="3 4" key="1">
    <citation type="journal article" date="2024" name="BMC Genomics">
        <title>De novo assembly and annotation of Popillia japonica's genome with initial clues to its potential as an invasive pest.</title>
        <authorList>
            <person name="Cucini C."/>
            <person name="Boschi S."/>
            <person name="Funari R."/>
            <person name="Cardaioli E."/>
            <person name="Iannotti N."/>
            <person name="Marturano G."/>
            <person name="Paoli F."/>
            <person name="Bruttini M."/>
            <person name="Carapelli A."/>
            <person name="Frati F."/>
            <person name="Nardi F."/>
        </authorList>
    </citation>
    <scope>NUCLEOTIDE SEQUENCE [LARGE SCALE GENOMIC DNA]</scope>
    <source>
        <strain evidence="3">DMR45628</strain>
    </source>
</reference>
<comment type="caution">
    <text evidence="3">The sequence shown here is derived from an EMBL/GenBank/DDBJ whole genome shotgun (WGS) entry which is preliminary data.</text>
</comment>
<dbReference type="Proteomes" id="UP001458880">
    <property type="component" value="Unassembled WGS sequence"/>
</dbReference>
<evidence type="ECO:0000256" key="2">
    <source>
        <dbReference type="ARBA" id="ARBA00023242"/>
    </source>
</evidence>
<organism evidence="3 4">
    <name type="scientific">Popillia japonica</name>
    <name type="common">Japanese beetle</name>
    <dbReference type="NCBI Taxonomy" id="7064"/>
    <lineage>
        <taxon>Eukaryota</taxon>
        <taxon>Metazoa</taxon>
        <taxon>Ecdysozoa</taxon>
        <taxon>Arthropoda</taxon>
        <taxon>Hexapoda</taxon>
        <taxon>Insecta</taxon>
        <taxon>Pterygota</taxon>
        <taxon>Neoptera</taxon>
        <taxon>Endopterygota</taxon>
        <taxon>Coleoptera</taxon>
        <taxon>Polyphaga</taxon>
        <taxon>Scarabaeiformia</taxon>
        <taxon>Scarabaeidae</taxon>
        <taxon>Rutelinae</taxon>
        <taxon>Popillia</taxon>
    </lineage>
</organism>
<protein>
    <submittedName>
        <fullName evidence="3">Uncharacterized protein</fullName>
    </submittedName>
</protein>
<evidence type="ECO:0000256" key="1">
    <source>
        <dbReference type="ARBA" id="ARBA00004123"/>
    </source>
</evidence>
<evidence type="ECO:0000313" key="4">
    <source>
        <dbReference type="Proteomes" id="UP001458880"/>
    </source>
</evidence>
<comment type="subcellular location">
    <subcellularLocation>
        <location evidence="1">Nucleus</location>
    </subcellularLocation>
</comment>
<keyword evidence="4" id="KW-1185">Reference proteome</keyword>
<dbReference type="GO" id="GO:0006281">
    <property type="term" value="P:DNA repair"/>
    <property type="evidence" value="ECO:0007669"/>
    <property type="project" value="InterPro"/>
</dbReference>
<sequence length="492" mass="57918">MPPDSSNTRILLSRYFDENTYLVAGMCWKCYNESIDLKITGANCTFVNQAKIHPYSKNINGYSDIFFELDDALNDNQTSIEEFGNVKESSLEKDLHNDKKPQIDCSYNSLQQSSPESSNFCGFNSGQYSDYSPLTEINKIILKIEHSLSEIRSSNVLVNIKDIRGNLNDCKENLKFLGFNTKEFDENMQMINRINQIKAHENSIHQILLRQNSTHQKEAADSEFYGFEQADYETSQIIVSKLNAVIRRLKTWCRKLPKLDKNLNVQTIKREPIDEFETISKFFPSQTENDHEFNFKKEFKVKIEDLNGEDYVLSQPIWHPPKSPHHLIEEDLYHDPWALLVATIFLNRTRAKHARDYIDWFLKDYATPFSVLKTEPPDLEKYFENIGLKVVRSVQVWRMSYDFVFKNWIDVKDLYGVGRYSRDAFNMFCLGNLEVEPKDRYLRIYKAWYDRVYLKKDVNFDEKFFEAKRCKNDEWLSDESDSGNSDINGFYK</sequence>
<dbReference type="PANTHER" id="PTHR15074">
    <property type="entry name" value="METHYL-CPG-BINDING PROTEIN"/>
    <property type="match status" value="1"/>
</dbReference>
<evidence type="ECO:0000313" key="3">
    <source>
        <dbReference type="EMBL" id="KAK9675125.1"/>
    </source>
</evidence>
<dbReference type="AlphaFoldDB" id="A0AAW1HFY4"/>
<dbReference type="InterPro" id="IPR011257">
    <property type="entry name" value="DNA_glycosylase"/>
</dbReference>
<dbReference type="GO" id="GO:0005634">
    <property type="term" value="C:nucleus"/>
    <property type="evidence" value="ECO:0007669"/>
    <property type="project" value="UniProtKB-SubCell"/>
</dbReference>
<dbReference type="GO" id="GO:0003824">
    <property type="term" value="F:catalytic activity"/>
    <property type="evidence" value="ECO:0007669"/>
    <property type="project" value="InterPro"/>
</dbReference>
<dbReference type="SUPFAM" id="SSF48150">
    <property type="entry name" value="DNA-glycosylase"/>
    <property type="match status" value="1"/>
</dbReference>
<dbReference type="PANTHER" id="PTHR15074:SF0">
    <property type="entry name" value="METHYL-CPG-BINDING DOMAIN PROTEIN 4-LIKE PROTEIN"/>
    <property type="match status" value="1"/>
</dbReference>
<name>A0AAW1HFY4_POPJA</name>
<gene>
    <name evidence="3" type="ORF">QE152_g40622</name>
</gene>